<organism evidence="8 9">
    <name type="scientific">Polaromonas aquatica</name>
    <dbReference type="NCBI Taxonomy" id="332657"/>
    <lineage>
        <taxon>Bacteria</taxon>
        <taxon>Pseudomonadati</taxon>
        <taxon>Pseudomonadota</taxon>
        <taxon>Betaproteobacteria</taxon>
        <taxon>Burkholderiales</taxon>
        <taxon>Comamonadaceae</taxon>
        <taxon>Polaromonas</taxon>
    </lineage>
</organism>
<dbReference type="Pfam" id="PF03743">
    <property type="entry name" value="TrbI"/>
    <property type="match status" value="1"/>
</dbReference>
<feature type="compositionally biased region" description="Polar residues" evidence="6">
    <location>
        <begin position="96"/>
        <end position="111"/>
    </location>
</feature>
<accession>A0ABW1TUC6</accession>
<evidence type="ECO:0000313" key="8">
    <source>
        <dbReference type="EMBL" id="MFC6281224.1"/>
    </source>
</evidence>
<keyword evidence="4 7" id="KW-1133">Transmembrane helix</keyword>
<name>A0ABW1TUC6_9BURK</name>
<gene>
    <name evidence="8" type="ORF">ACFQND_08285</name>
</gene>
<dbReference type="Gene3D" id="2.40.128.260">
    <property type="entry name" value="Type IV secretion system, VirB10/TraB/TrbI"/>
    <property type="match status" value="1"/>
</dbReference>
<evidence type="ECO:0000256" key="4">
    <source>
        <dbReference type="ARBA" id="ARBA00022989"/>
    </source>
</evidence>
<dbReference type="Proteomes" id="UP001596270">
    <property type="component" value="Unassembled WGS sequence"/>
</dbReference>
<reference evidence="9" key="1">
    <citation type="journal article" date="2019" name="Int. J. Syst. Evol. Microbiol.">
        <title>The Global Catalogue of Microorganisms (GCM) 10K type strain sequencing project: providing services to taxonomists for standard genome sequencing and annotation.</title>
        <authorList>
            <consortium name="The Broad Institute Genomics Platform"/>
            <consortium name="The Broad Institute Genome Sequencing Center for Infectious Disease"/>
            <person name="Wu L."/>
            <person name="Ma J."/>
        </authorList>
    </citation>
    <scope>NUCLEOTIDE SEQUENCE [LARGE SCALE GENOMIC DNA]</scope>
    <source>
        <strain evidence="9">CCUG 39402</strain>
    </source>
</reference>
<feature type="compositionally biased region" description="Gly residues" evidence="6">
    <location>
        <begin position="253"/>
        <end position="264"/>
    </location>
</feature>
<comment type="caution">
    <text evidence="8">The sequence shown here is derived from an EMBL/GenBank/DDBJ whole genome shotgun (WGS) entry which is preliminary data.</text>
</comment>
<evidence type="ECO:0000256" key="2">
    <source>
        <dbReference type="ARBA" id="ARBA00010265"/>
    </source>
</evidence>
<dbReference type="InterPro" id="IPR005498">
    <property type="entry name" value="T4SS_VirB10/TraB/TrbI"/>
</dbReference>
<keyword evidence="5 7" id="KW-0472">Membrane</keyword>
<feature type="compositionally biased region" description="Basic and acidic residues" evidence="6">
    <location>
        <begin position="77"/>
        <end position="91"/>
    </location>
</feature>
<evidence type="ECO:0000256" key="3">
    <source>
        <dbReference type="ARBA" id="ARBA00022692"/>
    </source>
</evidence>
<proteinExistence type="inferred from homology"/>
<dbReference type="InterPro" id="IPR042217">
    <property type="entry name" value="T4SS_VirB10/TrbI"/>
</dbReference>
<keyword evidence="3 7" id="KW-0812">Transmembrane</keyword>
<evidence type="ECO:0000313" key="9">
    <source>
        <dbReference type="Proteomes" id="UP001596270"/>
    </source>
</evidence>
<protein>
    <submittedName>
        <fullName evidence="8">TrbI/VirB10 family protein</fullName>
    </submittedName>
</protein>
<evidence type="ECO:0000256" key="5">
    <source>
        <dbReference type="ARBA" id="ARBA00023136"/>
    </source>
</evidence>
<evidence type="ECO:0000256" key="7">
    <source>
        <dbReference type="SAM" id="Phobius"/>
    </source>
</evidence>
<dbReference type="CDD" id="cd16429">
    <property type="entry name" value="VirB10"/>
    <property type="match status" value="1"/>
</dbReference>
<evidence type="ECO:0000256" key="1">
    <source>
        <dbReference type="ARBA" id="ARBA00004167"/>
    </source>
</evidence>
<feature type="transmembrane region" description="Helical" evidence="7">
    <location>
        <begin position="25"/>
        <end position="43"/>
    </location>
</feature>
<evidence type="ECO:0000256" key="6">
    <source>
        <dbReference type="SAM" id="MobiDB-lite"/>
    </source>
</evidence>
<comment type="similarity">
    <text evidence="2">Belongs to the TrbI/VirB10 family.</text>
</comment>
<feature type="region of interest" description="Disordered" evidence="6">
    <location>
        <begin position="77"/>
        <end position="111"/>
    </location>
</feature>
<dbReference type="EMBL" id="JBHSRS010000017">
    <property type="protein sequence ID" value="MFC6281224.1"/>
    <property type="molecule type" value="Genomic_DNA"/>
</dbReference>
<comment type="subcellular location">
    <subcellularLocation>
        <location evidence="1">Membrane</location>
        <topology evidence="1">Single-pass membrane protein</topology>
    </subcellularLocation>
</comment>
<sequence>MSISDKSIIDPEPNNPGIPVKKSTLAVIAALVVGVAFVSALVLNAGNPTTPPIALADAKSTDPTQDSGSKVAIDEELKKAKQAADEEEKKQGGGKPNQTSQPNAQVTHQPGVQPSVTAASVLQNPLPPGVRRDNQDGALYDRALSKGNVTTGTHTAAVAGNGRGGDDFEIEAQVRGAKSVAFDESQGSSGIAQVGQAATVLTGLQAPSGGNGAQRALVALPDAASAGNVQAPSASMQSSMDRMLGNLRAAPGGAAGRSQGGGSGNTAWVSEYAAGTGQRSSETIKSYPTNSPYTLHQGKIIPAVLGRQINSDLPGEITAYVVSNVYDSLGNGALLIPQGSVLAGRYNSEVKPGQERVLFAFNRLIMPNGQSFDLPGAQGSDLAGAAGITGDVNNHFFKMFSASFFTAWLADRVKPQTTTAGTTGLTTSVSPAGQVLVDVSKAILDRNRTIAPTISVEQGTRINVEVKKDMEFSGPYSWSKK</sequence>
<keyword evidence="9" id="KW-1185">Reference proteome</keyword>
<dbReference type="RefSeq" id="WP_377413062.1">
    <property type="nucleotide sequence ID" value="NZ_JBHSRS010000017.1"/>
</dbReference>
<feature type="region of interest" description="Disordered" evidence="6">
    <location>
        <begin position="246"/>
        <end position="267"/>
    </location>
</feature>